<name>A0AAQ4DK86_AMBAM</name>
<keyword evidence="3" id="KW-1185">Reference proteome</keyword>
<reference evidence="2 3" key="1">
    <citation type="journal article" date="2023" name="Arcadia Sci">
        <title>De novo assembly of a long-read Amblyomma americanum tick genome.</title>
        <authorList>
            <person name="Chou S."/>
            <person name="Poskanzer K.E."/>
            <person name="Rollins M."/>
            <person name="Thuy-Boun P.S."/>
        </authorList>
    </citation>
    <scope>NUCLEOTIDE SEQUENCE [LARGE SCALE GENOMIC DNA]</scope>
    <source>
        <strain evidence="2">F_SG_1</strain>
        <tissue evidence="2">Salivary glands</tissue>
    </source>
</reference>
<evidence type="ECO:0000313" key="2">
    <source>
        <dbReference type="EMBL" id="KAK8762876.1"/>
    </source>
</evidence>
<dbReference type="EMBL" id="JARKHS020029728">
    <property type="protein sequence ID" value="KAK8762876.1"/>
    <property type="molecule type" value="Genomic_DNA"/>
</dbReference>
<feature type="compositionally biased region" description="Polar residues" evidence="1">
    <location>
        <begin position="24"/>
        <end position="35"/>
    </location>
</feature>
<feature type="compositionally biased region" description="Basic residues" evidence="1">
    <location>
        <begin position="66"/>
        <end position="78"/>
    </location>
</feature>
<protein>
    <submittedName>
        <fullName evidence="2">Uncharacterized protein</fullName>
    </submittedName>
</protein>
<evidence type="ECO:0000313" key="3">
    <source>
        <dbReference type="Proteomes" id="UP001321473"/>
    </source>
</evidence>
<evidence type="ECO:0000256" key="1">
    <source>
        <dbReference type="SAM" id="MobiDB-lite"/>
    </source>
</evidence>
<proteinExistence type="predicted"/>
<dbReference type="Proteomes" id="UP001321473">
    <property type="component" value="Unassembled WGS sequence"/>
</dbReference>
<comment type="caution">
    <text evidence="2">The sequence shown here is derived from an EMBL/GenBank/DDBJ whole genome shotgun (WGS) entry which is preliminary data.</text>
</comment>
<dbReference type="AlphaFoldDB" id="A0AAQ4DK86"/>
<feature type="compositionally biased region" description="Polar residues" evidence="1">
    <location>
        <begin position="49"/>
        <end position="65"/>
    </location>
</feature>
<feature type="region of interest" description="Disordered" evidence="1">
    <location>
        <begin position="23"/>
        <end position="106"/>
    </location>
</feature>
<accession>A0AAQ4DK86</accession>
<sequence length="106" mass="12119">MASHMYRDKMCDTVLWKSDKIGCESTSGNRTSQPHQKIGHHIHIRKPDTTTTSENHITSASLNRTSHPHHKIGHHIHVRKPDLTSTSGNRTSHPHQEIGHHIHLRK</sequence>
<organism evidence="2 3">
    <name type="scientific">Amblyomma americanum</name>
    <name type="common">Lone star tick</name>
    <dbReference type="NCBI Taxonomy" id="6943"/>
    <lineage>
        <taxon>Eukaryota</taxon>
        <taxon>Metazoa</taxon>
        <taxon>Ecdysozoa</taxon>
        <taxon>Arthropoda</taxon>
        <taxon>Chelicerata</taxon>
        <taxon>Arachnida</taxon>
        <taxon>Acari</taxon>
        <taxon>Parasitiformes</taxon>
        <taxon>Ixodida</taxon>
        <taxon>Ixodoidea</taxon>
        <taxon>Ixodidae</taxon>
        <taxon>Amblyomminae</taxon>
        <taxon>Amblyomma</taxon>
    </lineage>
</organism>
<gene>
    <name evidence="2" type="ORF">V5799_034515</name>
</gene>